<feature type="region of interest" description="Disordered" evidence="1">
    <location>
        <begin position="455"/>
        <end position="507"/>
    </location>
</feature>
<organism evidence="3 4">
    <name type="scientific">Perkinsus olseni</name>
    <name type="common">Perkinsus atlanticus</name>
    <dbReference type="NCBI Taxonomy" id="32597"/>
    <lineage>
        <taxon>Eukaryota</taxon>
        <taxon>Sar</taxon>
        <taxon>Alveolata</taxon>
        <taxon>Perkinsozoa</taxon>
        <taxon>Perkinsea</taxon>
        <taxon>Perkinsida</taxon>
        <taxon>Perkinsidae</taxon>
        <taxon>Perkinsus</taxon>
    </lineage>
</organism>
<feature type="domain" description="WRKY19-like zinc finger" evidence="2">
    <location>
        <begin position="382"/>
        <end position="406"/>
    </location>
</feature>
<proteinExistence type="predicted"/>
<sequence length="580" mass="63069">MAVDEDGRDMLAGASDPSAVPNIPLRMYAATANSYFQGRSRYSVDLKAAPYFDDSPSRSFHSICSATAPAQMVSFMSALSSKRPSILSTGSESVLSVSRGANFISCRGNSASLSRLSLVLPPQRVPLPAACLVIKEKAWQVSTHEIFDNLIEASEEFTIWCKEKECPDGDGSMPCVKLVCHISGVSADAVFEALSDKDWIGTWHEDVECARAYAWDEFDFPPAAEPTPLPGQEYIDSKVWLTQYRMPTFAKTLGFKPREVAELRLRCRNIFSKPGMHIIAGSSIPVAHRLDRVPCTPGYERAHLFISCQLMQQTENGNNLKRVRKPPATSASKICKAVGCERQVRTGASYCISHGGGNTCERAGCTTSARHGSIYCIAHGGGRRCGEPGCTKSAVGSTDFCKAHGGGRRCTFPGCFSAARPGQPQMCMKHGGGKRCALPTCGRSAAARSDYCSEHRHIDGGDQEEKKRTGQKGRASGTLKKGEAAGKKGRNSKNLVRESTRPSFTATDITVPPLNIFLEDFRNAEDLGPPLLFTVGDPDLPSPCDTPDELEDSESEEDEEAEEEVTMYTHPFARFMYNGI</sequence>
<protein>
    <recommendedName>
        <fullName evidence="2">WRKY19-like zinc finger domain-containing protein</fullName>
    </recommendedName>
</protein>
<dbReference type="SUPFAM" id="SSF55961">
    <property type="entry name" value="Bet v1-like"/>
    <property type="match status" value="1"/>
</dbReference>
<dbReference type="EMBL" id="JABAHT010000052">
    <property type="protein sequence ID" value="KAF4667574.1"/>
    <property type="molecule type" value="Genomic_DNA"/>
</dbReference>
<evidence type="ECO:0000313" key="4">
    <source>
        <dbReference type="Proteomes" id="UP000570595"/>
    </source>
</evidence>
<comment type="caution">
    <text evidence="3">The sequence shown here is derived from an EMBL/GenBank/DDBJ whole genome shotgun (WGS) entry which is preliminary data.</text>
</comment>
<feature type="compositionally biased region" description="Acidic residues" evidence="1">
    <location>
        <begin position="546"/>
        <end position="565"/>
    </location>
</feature>
<dbReference type="PANTHER" id="PTHR31827:SF35">
    <property type="entry name" value="LORICRIN-RELATED"/>
    <property type="match status" value="1"/>
</dbReference>
<evidence type="ECO:0000259" key="2">
    <source>
        <dbReference type="Pfam" id="PF24906"/>
    </source>
</evidence>
<evidence type="ECO:0000313" key="3">
    <source>
        <dbReference type="EMBL" id="KAF4667574.1"/>
    </source>
</evidence>
<dbReference type="AlphaFoldDB" id="A0A7J6M7R8"/>
<feature type="region of interest" description="Disordered" evidence="1">
    <location>
        <begin position="535"/>
        <end position="565"/>
    </location>
</feature>
<reference evidence="3 4" key="1">
    <citation type="submission" date="2020-04" db="EMBL/GenBank/DDBJ databases">
        <title>Perkinsus olseni comparative genomics.</title>
        <authorList>
            <person name="Bogema D.R."/>
        </authorList>
    </citation>
    <scope>NUCLEOTIDE SEQUENCE [LARGE SCALE GENOMIC DNA]</scope>
    <source>
        <strain evidence="3">ATCC PRA-179</strain>
    </source>
</reference>
<name>A0A7J6M7R8_PEROL</name>
<gene>
    <name evidence="3" type="ORF">FOZ61_008125</name>
</gene>
<accession>A0A7J6M7R8</accession>
<dbReference type="InterPro" id="IPR023393">
    <property type="entry name" value="START-like_dom_sf"/>
</dbReference>
<dbReference type="Gene3D" id="3.30.530.20">
    <property type="match status" value="1"/>
</dbReference>
<dbReference type="PANTHER" id="PTHR31827">
    <property type="entry name" value="EMB|CAB89363.1"/>
    <property type="match status" value="1"/>
</dbReference>
<dbReference type="InterPro" id="IPR056866">
    <property type="entry name" value="Znf_WRKY19"/>
</dbReference>
<dbReference type="OrthoDB" id="438961at2759"/>
<feature type="compositionally biased region" description="Basic and acidic residues" evidence="1">
    <location>
        <begin position="455"/>
        <end position="468"/>
    </location>
</feature>
<evidence type="ECO:0000256" key="1">
    <source>
        <dbReference type="SAM" id="MobiDB-lite"/>
    </source>
</evidence>
<dbReference type="Proteomes" id="UP000570595">
    <property type="component" value="Unassembled WGS sequence"/>
</dbReference>
<dbReference type="Pfam" id="PF24906">
    <property type="entry name" value="Zf_WRKY19"/>
    <property type="match status" value="1"/>
</dbReference>